<dbReference type="AlphaFoldDB" id="A0A9D4EUH7"/>
<proteinExistence type="predicted"/>
<evidence type="ECO:0000256" key="1">
    <source>
        <dbReference type="SAM" id="Phobius"/>
    </source>
</evidence>
<reference evidence="2" key="2">
    <citation type="submission" date="2020-11" db="EMBL/GenBank/DDBJ databases">
        <authorList>
            <person name="McCartney M.A."/>
            <person name="Auch B."/>
            <person name="Kono T."/>
            <person name="Mallez S."/>
            <person name="Becker A."/>
            <person name="Gohl D.M."/>
            <person name="Silverstein K.A.T."/>
            <person name="Koren S."/>
            <person name="Bechman K.B."/>
            <person name="Herman A."/>
            <person name="Abrahante J.E."/>
            <person name="Garbe J."/>
        </authorList>
    </citation>
    <scope>NUCLEOTIDE SEQUENCE</scope>
    <source>
        <strain evidence="2">Duluth1</strain>
        <tissue evidence="2">Whole animal</tissue>
    </source>
</reference>
<dbReference type="Proteomes" id="UP000828390">
    <property type="component" value="Unassembled WGS sequence"/>
</dbReference>
<feature type="transmembrane region" description="Helical" evidence="1">
    <location>
        <begin position="44"/>
        <end position="64"/>
    </location>
</feature>
<accession>A0A9D4EUH7</accession>
<keyword evidence="1" id="KW-0812">Transmembrane</keyword>
<keyword evidence="1" id="KW-1133">Transmembrane helix</keyword>
<keyword evidence="3" id="KW-1185">Reference proteome</keyword>
<comment type="caution">
    <text evidence="2">The sequence shown here is derived from an EMBL/GenBank/DDBJ whole genome shotgun (WGS) entry which is preliminary data.</text>
</comment>
<keyword evidence="1" id="KW-0472">Membrane</keyword>
<evidence type="ECO:0000313" key="3">
    <source>
        <dbReference type="Proteomes" id="UP000828390"/>
    </source>
</evidence>
<evidence type="ECO:0000313" key="2">
    <source>
        <dbReference type="EMBL" id="KAH3784275.1"/>
    </source>
</evidence>
<name>A0A9D4EUH7_DREPO</name>
<organism evidence="2 3">
    <name type="scientific">Dreissena polymorpha</name>
    <name type="common">Zebra mussel</name>
    <name type="synonym">Mytilus polymorpha</name>
    <dbReference type="NCBI Taxonomy" id="45954"/>
    <lineage>
        <taxon>Eukaryota</taxon>
        <taxon>Metazoa</taxon>
        <taxon>Spiralia</taxon>
        <taxon>Lophotrochozoa</taxon>
        <taxon>Mollusca</taxon>
        <taxon>Bivalvia</taxon>
        <taxon>Autobranchia</taxon>
        <taxon>Heteroconchia</taxon>
        <taxon>Euheterodonta</taxon>
        <taxon>Imparidentia</taxon>
        <taxon>Neoheterodontei</taxon>
        <taxon>Myida</taxon>
        <taxon>Dreissenoidea</taxon>
        <taxon>Dreissenidae</taxon>
        <taxon>Dreissena</taxon>
    </lineage>
</organism>
<dbReference type="EMBL" id="JAIWYP010000008">
    <property type="protein sequence ID" value="KAH3784275.1"/>
    <property type="molecule type" value="Genomic_DNA"/>
</dbReference>
<protein>
    <submittedName>
        <fullName evidence="2">Uncharacterized protein</fullName>
    </submittedName>
</protein>
<reference evidence="2" key="1">
    <citation type="journal article" date="2019" name="bioRxiv">
        <title>The Genome of the Zebra Mussel, Dreissena polymorpha: A Resource for Invasive Species Research.</title>
        <authorList>
            <person name="McCartney M.A."/>
            <person name="Auch B."/>
            <person name="Kono T."/>
            <person name="Mallez S."/>
            <person name="Zhang Y."/>
            <person name="Obille A."/>
            <person name="Becker A."/>
            <person name="Abrahante J.E."/>
            <person name="Garbe J."/>
            <person name="Badalamenti J.P."/>
            <person name="Herman A."/>
            <person name="Mangelson H."/>
            <person name="Liachko I."/>
            <person name="Sullivan S."/>
            <person name="Sone E.D."/>
            <person name="Koren S."/>
            <person name="Silverstein K.A.T."/>
            <person name="Beckman K.B."/>
            <person name="Gohl D.M."/>
        </authorList>
    </citation>
    <scope>NUCLEOTIDE SEQUENCE</scope>
    <source>
        <strain evidence="2">Duluth1</strain>
        <tissue evidence="2">Whole animal</tissue>
    </source>
</reference>
<sequence length="98" mass="11199">MRRASKDRHFARAVVLYLMDEYTCYSILVHLNVQIITMLASNKLVLVLVLLALLTTAIAFPMRYGRDRYGNPGNYGNNNGWNYGNDNGWNNNNGVWNS</sequence>
<gene>
    <name evidence="2" type="ORF">DPMN_162229</name>
</gene>